<dbReference type="AlphaFoldDB" id="A0A7X5SD75"/>
<accession>A0A7X5SD75</accession>
<dbReference type="Proteomes" id="UP000471082">
    <property type="component" value="Unassembled WGS sequence"/>
</dbReference>
<dbReference type="EMBL" id="JAAGYU010002657">
    <property type="protein sequence ID" value="NEL81499.1"/>
    <property type="molecule type" value="Genomic_DNA"/>
</dbReference>
<organism evidence="1 2">
    <name type="scientific">Xanthomonas perforans</name>
    <dbReference type="NCBI Taxonomy" id="442694"/>
    <lineage>
        <taxon>Bacteria</taxon>
        <taxon>Pseudomonadati</taxon>
        <taxon>Pseudomonadota</taxon>
        <taxon>Gammaproteobacteria</taxon>
        <taxon>Lysobacterales</taxon>
        <taxon>Lysobacteraceae</taxon>
        <taxon>Xanthomonas</taxon>
    </lineage>
</organism>
<evidence type="ECO:0000313" key="1">
    <source>
        <dbReference type="EMBL" id="NEL81499.1"/>
    </source>
</evidence>
<name>A0A7X5SD75_XANPE</name>
<gene>
    <name evidence="1" type="ORF">G3W61_35125</name>
</gene>
<protein>
    <submittedName>
        <fullName evidence="1">Polysaccharide deacetylase</fullName>
    </submittedName>
</protein>
<feature type="non-terminal residue" evidence="1">
    <location>
        <position position="79"/>
    </location>
</feature>
<proteinExistence type="predicted"/>
<comment type="caution">
    <text evidence="1">The sequence shown here is derived from an EMBL/GenBank/DDBJ whole genome shotgun (WGS) entry which is preliminary data.</text>
</comment>
<reference evidence="1 2" key="1">
    <citation type="submission" date="2019-11" db="EMBL/GenBank/DDBJ databases">
        <title>Genome-resolved metagenomics to study the prevalence of co-infection and intraspecific heterogeneity among plant pathogen metapopulations.</title>
        <authorList>
            <person name="Newberry E."/>
            <person name="Bhandari R."/>
            <person name="Kemble J."/>
            <person name="Sikora E."/>
            <person name="Potnis N."/>
        </authorList>
    </citation>
    <scope>NUCLEOTIDE SEQUENCE [LARGE SCALE GENOMIC DNA]</scope>
    <source>
        <strain evidence="1">Xp_Tom_Tuscaloosa_18b</strain>
    </source>
</reference>
<feature type="non-terminal residue" evidence="1">
    <location>
        <position position="1"/>
    </location>
</feature>
<sequence length="79" mass="9302">DADRLAFAEVLRDLHARIGRDSALPAVKLHQRIGEDLEALDEIERSYNKELTQIFSRFDRSRAIVPKREKWDDYVAHLR</sequence>
<evidence type="ECO:0000313" key="2">
    <source>
        <dbReference type="Proteomes" id="UP000471082"/>
    </source>
</evidence>